<comment type="caution">
    <text evidence="1">The sequence shown here is derived from an EMBL/GenBank/DDBJ whole genome shotgun (WGS) entry which is preliminary data.</text>
</comment>
<dbReference type="EMBL" id="LFJN01000011">
    <property type="protein sequence ID" value="KPI40789.1"/>
    <property type="molecule type" value="Genomic_DNA"/>
</dbReference>
<proteinExistence type="predicted"/>
<gene>
    <name evidence="1" type="ORF">AB675_10835</name>
</gene>
<dbReference type="RefSeq" id="XP_018000752.1">
    <property type="nucleotide sequence ID" value="XM_018139633.1"/>
</dbReference>
<reference evidence="1 2" key="1">
    <citation type="submission" date="2015-06" db="EMBL/GenBank/DDBJ databases">
        <title>Draft genome of the ant-associated black yeast Phialophora attae CBS 131958.</title>
        <authorList>
            <person name="Moreno L.F."/>
            <person name="Stielow B.J."/>
            <person name="de Hoog S."/>
            <person name="Vicente V.A."/>
            <person name="Weiss V.A."/>
            <person name="de Vries M."/>
            <person name="Cruz L.M."/>
            <person name="Souza E.M."/>
        </authorList>
    </citation>
    <scope>NUCLEOTIDE SEQUENCE [LARGE SCALE GENOMIC DNA]</scope>
    <source>
        <strain evidence="1 2">CBS 131958</strain>
    </source>
</reference>
<sequence length="131" mass="15247">MAKKAKYCYPMLDIYYRIHNIIRPDLSDLDVVGSKREDGIWKPKNFSIKHYYVYGAWPGSGSETDFLDCLARATDKYRQRLLAAQKAKQAEAEVERLGNHYRRVRKCWIAHRNRAAGLKGAQTKKRNAQLD</sequence>
<dbReference type="AlphaFoldDB" id="A0A0N0NMZ5"/>
<organism evidence="1 2">
    <name type="scientific">Cyphellophora attinorum</name>
    <dbReference type="NCBI Taxonomy" id="1664694"/>
    <lineage>
        <taxon>Eukaryota</taxon>
        <taxon>Fungi</taxon>
        <taxon>Dikarya</taxon>
        <taxon>Ascomycota</taxon>
        <taxon>Pezizomycotina</taxon>
        <taxon>Eurotiomycetes</taxon>
        <taxon>Chaetothyriomycetidae</taxon>
        <taxon>Chaetothyriales</taxon>
        <taxon>Cyphellophoraceae</taxon>
        <taxon>Cyphellophora</taxon>
    </lineage>
</organism>
<evidence type="ECO:0000313" key="1">
    <source>
        <dbReference type="EMBL" id="KPI40789.1"/>
    </source>
</evidence>
<protein>
    <submittedName>
        <fullName evidence="1">Uncharacterized protein</fullName>
    </submittedName>
</protein>
<name>A0A0N0NMZ5_9EURO</name>
<dbReference type="VEuPathDB" id="FungiDB:AB675_10835"/>
<dbReference type="GeneID" id="28731513"/>
<keyword evidence="2" id="KW-1185">Reference proteome</keyword>
<evidence type="ECO:0000313" key="2">
    <source>
        <dbReference type="Proteomes" id="UP000038010"/>
    </source>
</evidence>
<dbReference type="Proteomes" id="UP000038010">
    <property type="component" value="Unassembled WGS sequence"/>
</dbReference>
<accession>A0A0N0NMZ5</accession>